<dbReference type="SUPFAM" id="SSF53474">
    <property type="entry name" value="alpha/beta-Hydrolases"/>
    <property type="match status" value="1"/>
</dbReference>
<evidence type="ECO:0000313" key="2">
    <source>
        <dbReference type="EMBL" id="KAF8406879.1"/>
    </source>
</evidence>
<evidence type="ECO:0000259" key="1">
    <source>
        <dbReference type="Pfam" id="PF12146"/>
    </source>
</evidence>
<accession>A0A835DNV3</accession>
<dbReference type="OMA" id="HGTHDRI"/>
<dbReference type="EMBL" id="JABCRI010000004">
    <property type="protein sequence ID" value="KAF8406879.1"/>
    <property type="molecule type" value="Genomic_DNA"/>
</dbReference>
<reference evidence="2 3" key="1">
    <citation type="submission" date="2020-04" db="EMBL/GenBank/DDBJ databases">
        <title>Plant Genome Project.</title>
        <authorList>
            <person name="Zhang R.-G."/>
        </authorList>
    </citation>
    <scope>NUCLEOTIDE SEQUENCE [LARGE SCALE GENOMIC DNA]</scope>
    <source>
        <strain evidence="2">YNK0</strain>
        <tissue evidence="2">Leaf</tissue>
    </source>
</reference>
<dbReference type="PANTHER" id="PTHR42886:SF38">
    <property type="entry name" value="ALPHA_BETA-HYDROLASES SUPERFAMILY PROTEIN"/>
    <property type="match status" value="1"/>
</dbReference>
<dbReference type="AlphaFoldDB" id="A0A835DNV3"/>
<name>A0A835DNV3_TETSI</name>
<feature type="domain" description="Serine aminopeptidase S33" evidence="1">
    <location>
        <begin position="132"/>
        <end position="335"/>
    </location>
</feature>
<gene>
    <name evidence="2" type="ORF">HHK36_006000</name>
</gene>
<sequence>MGSWRAVTFLILQLAQMASLASNLFSLFKNLVVIKQPSSRLQGFGSCLPFTRSEFQKNRADGSVMFDPERTRPSSPNHNFEMPLIQQQRIVILNNYGERLVGLLHETGSMELVILCHGFRSSKLRCFYLQEHNSLVNLAAALGKEGISAFRFDFAGNGESEGSFQYGDYHREADDLRAVVLHFHKAERVINAIIGHSKGGNVVLLYASRYHDVHTVVNISGRFDLDRGIEGRLGKDFKQKIKRDGFIDVKNKTGGVEYRVTEESLMDRLTTDTHAACLSIENKCSVYCNVTDTKNRVLSVHGSVDKIVPVEDALEFAKIIPNHELHIIGGADHDYTSHQAELSSVVLGFLRAGLKQDKYMPYQAPSCPRQLIHSKF</sequence>
<dbReference type="InterPro" id="IPR022742">
    <property type="entry name" value="Hydrolase_4"/>
</dbReference>
<dbReference type="PANTHER" id="PTHR42886">
    <property type="entry name" value="RE40534P-RELATED"/>
    <property type="match status" value="1"/>
</dbReference>
<dbReference type="Proteomes" id="UP000655225">
    <property type="component" value="Unassembled WGS sequence"/>
</dbReference>
<proteinExistence type="predicted"/>
<dbReference type="InterPro" id="IPR000073">
    <property type="entry name" value="AB_hydrolase_1"/>
</dbReference>
<dbReference type="Pfam" id="PF12146">
    <property type="entry name" value="Hydrolase_4"/>
    <property type="match status" value="1"/>
</dbReference>
<keyword evidence="3" id="KW-1185">Reference proteome</keyword>
<evidence type="ECO:0000313" key="3">
    <source>
        <dbReference type="Proteomes" id="UP000655225"/>
    </source>
</evidence>
<protein>
    <recommendedName>
        <fullName evidence="1">Serine aminopeptidase S33 domain-containing protein</fullName>
    </recommendedName>
</protein>
<dbReference type="OrthoDB" id="9988524at2759"/>
<comment type="caution">
    <text evidence="2">The sequence shown here is derived from an EMBL/GenBank/DDBJ whole genome shotgun (WGS) entry which is preliminary data.</text>
</comment>
<dbReference type="InterPro" id="IPR029058">
    <property type="entry name" value="AB_hydrolase_fold"/>
</dbReference>
<organism evidence="2 3">
    <name type="scientific">Tetracentron sinense</name>
    <name type="common">Spur-leaf</name>
    <dbReference type="NCBI Taxonomy" id="13715"/>
    <lineage>
        <taxon>Eukaryota</taxon>
        <taxon>Viridiplantae</taxon>
        <taxon>Streptophyta</taxon>
        <taxon>Embryophyta</taxon>
        <taxon>Tracheophyta</taxon>
        <taxon>Spermatophyta</taxon>
        <taxon>Magnoliopsida</taxon>
        <taxon>Trochodendrales</taxon>
        <taxon>Trochodendraceae</taxon>
        <taxon>Tetracentron</taxon>
    </lineage>
</organism>
<dbReference type="PRINTS" id="PR00111">
    <property type="entry name" value="ABHYDROLASE"/>
</dbReference>
<dbReference type="Gene3D" id="3.40.50.1820">
    <property type="entry name" value="alpha/beta hydrolase"/>
    <property type="match status" value="1"/>
</dbReference>